<evidence type="ECO:0000256" key="1">
    <source>
        <dbReference type="ARBA" id="ARBA00004328"/>
    </source>
</evidence>
<dbReference type="GO" id="GO:0005198">
    <property type="term" value="F:structural molecule activity"/>
    <property type="evidence" value="ECO:0007669"/>
    <property type="project" value="InterPro"/>
</dbReference>
<dbReference type="EMBL" id="MN661132">
    <property type="protein sequence ID" value="QHA33806.1"/>
    <property type="molecule type" value="Genomic_RNA"/>
</dbReference>
<dbReference type="SUPFAM" id="SSF47195">
    <property type="entry name" value="TMV-like viral coat proteins"/>
    <property type="match status" value="1"/>
</dbReference>
<name>A0A6B9KLK4_9VIRU</name>
<organism evidence="4">
    <name type="scientific">Atrato Virga-like virus 5</name>
    <dbReference type="NCBI Taxonomy" id="2689344"/>
    <lineage>
        <taxon>Viruses</taxon>
        <taxon>Riboviria</taxon>
        <taxon>Orthornavirae</taxon>
        <taxon>Kitrinoviricota</taxon>
        <taxon>Alsuviricetes</taxon>
        <taxon>Martellivirales</taxon>
        <taxon>Virgaviridae</taxon>
    </lineage>
</organism>
<keyword evidence="2" id="KW-0167">Capsid protein</keyword>
<proteinExistence type="predicted"/>
<reference evidence="4" key="1">
    <citation type="submission" date="2019-11" db="EMBL/GenBank/DDBJ databases">
        <authorList>
            <person name="Nitsche A."/>
            <person name="Hankeln T."/>
            <person name="Acosta O."/>
            <person name="Velez I.D."/>
            <person name="Schiemann D.J."/>
        </authorList>
    </citation>
    <scope>NUCLEOTIDE SEQUENCE</scope>
    <source>
        <strain evidence="4">Mati 1738-4</strain>
    </source>
</reference>
<dbReference type="InterPro" id="IPR036417">
    <property type="entry name" value="TMV-like_coat_sf"/>
</dbReference>
<evidence type="ECO:0000313" key="4">
    <source>
        <dbReference type="EMBL" id="QHA33806.1"/>
    </source>
</evidence>
<dbReference type="InterPro" id="IPR001337">
    <property type="entry name" value="TMV-like_coat"/>
</dbReference>
<dbReference type="GO" id="GO:0019028">
    <property type="term" value="C:viral capsid"/>
    <property type="evidence" value="ECO:0007669"/>
    <property type="project" value="UniProtKB-KW"/>
</dbReference>
<evidence type="ECO:0000256" key="2">
    <source>
        <dbReference type="ARBA" id="ARBA00022561"/>
    </source>
</evidence>
<sequence length="170" mass="19668">MINCVDLYSSIMTYGWTHECELLSSHQWISFRNFIHILNGFKFKAFTVKAQRDLMRSTLENLPIIPPFSASTRFPDNGVYFDLHHSVPARILRQLVMALDYSDRQTEKGRSHTDAVDIRAFSNIEDAKVAFYSAVDSLIDICGRFPIEDCHIFGVYIQSSFETVFDLKWT</sequence>
<keyword evidence="3" id="KW-0946">Virion</keyword>
<dbReference type="Gene3D" id="1.20.120.70">
    <property type="entry name" value="Tobacco mosaic virus-like, coat protein"/>
    <property type="match status" value="1"/>
</dbReference>
<dbReference type="Pfam" id="PF00721">
    <property type="entry name" value="TMV_coat"/>
    <property type="match status" value="1"/>
</dbReference>
<evidence type="ECO:0000256" key="3">
    <source>
        <dbReference type="ARBA" id="ARBA00022844"/>
    </source>
</evidence>
<comment type="subcellular location">
    <subcellularLocation>
        <location evidence="1">Virion</location>
    </subcellularLocation>
</comment>
<protein>
    <submittedName>
        <fullName evidence="4">Putative capsid protein</fullName>
    </submittedName>
</protein>
<accession>A0A6B9KLK4</accession>